<dbReference type="GO" id="GO:0005737">
    <property type="term" value="C:cytoplasm"/>
    <property type="evidence" value="ECO:0007669"/>
    <property type="project" value="TreeGrafter"/>
</dbReference>
<dbReference type="SUPFAM" id="SSF55326">
    <property type="entry name" value="PurM N-terminal domain-like"/>
    <property type="match status" value="1"/>
</dbReference>
<organism evidence="3 4">
    <name type="scientific">Nicoletella semolina</name>
    <dbReference type="NCBI Taxonomy" id="271160"/>
    <lineage>
        <taxon>Bacteria</taxon>
        <taxon>Pseudomonadati</taxon>
        <taxon>Pseudomonadota</taxon>
        <taxon>Gammaproteobacteria</taxon>
        <taxon>Pasteurellales</taxon>
        <taxon>Pasteurellaceae</taxon>
        <taxon>Nicoletella</taxon>
    </lineage>
</organism>
<name>A0A4V2SJL5_9PAST</name>
<dbReference type="InterPro" id="IPR004536">
    <property type="entry name" value="SPS/SelD"/>
</dbReference>
<evidence type="ECO:0008006" key="5">
    <source>
        <dbReference type="Google" id="ProtNLM"/>
    </source>
</evidence>
<keyword evidence="1" id="KW-0547">Nucleotide-binding</keyword>
<evidence type="ECO:0000313" key="4">
    <source>
        <dbReference type="Proteomes" id="UP000295537"/>
    </source>
</evidence>
<evidence type="ECO:0000256" key="1">
    <source>
        <dbReference type="ARBA" id="ARBA00022741"/>
    </source>
</evidence>
<keyword evidence="2" id="KW-0067">ATP-binding</keyword>
<reference evidence="3 4" key="1">
    <citation type="submission" date="2019-03" db="EMBL/GenBank/DDBJ databases">
        <title>Genomic Encyclopedia of Type Strains, Phase IV (KMG-IV): sequencing the most valuable type-strain genomes for metagenomic binning, comparative biology and taxonomic classification.</title>
        <authorList>
            <person name="Goeker M."/>
        </authorList>
    </citation>
    <scope>NUCLEOTIDE SEQUENCE [LARGE SCALE GENOMIC DNA]</scope>
    <source>
        <strain evidence="3 4">DSM 16380</strain>
    </source>
</reference>
<dbReference type="PANTHER" id="PTHR10256">
    <property type="entry name" value="SELENIDE, WATER DIKINASE"/>
    <property type="match status" value="1"/>
</dbReference>
<evidence type="ECO:0000256" key="2">
    <source>
        <dbReference type="ARBA" id="ARBA00022840"/>
    </source>
</evidence>
<keyword evidence="4" id="KW-1185">Reference proteome</keyword>
<protein>
    <recommendedName>
        <fullName evidence="5">Selenide,water dikinase</fullName>
    </recommendedName>
</protein>
<comment type="caution">
    <text evidence="3">The sequence shown here is derived from an EMBL/GenBank/DDBJ whole genome shotgun (WGS) entry which is preliminary data.</text>
</comment>
<dbReference type="InterPro" id="IPR036921">
    <property type="entry name" value="PurM-like_N_sf"/>
</dbReference>
<proteinExistence type="predicted"/>
<dbReference type="GO" id="GO:0016260">
    <property type="term" value="P:selenocysteine biosynthetic process"/>
    <property type="evidence" value="ECO:0007669"/>
    <property type="project" value="TreeGrafter"/>
</dbReference>
<dbReference type="Proteomes" id="UP000295537">
    <property type="component" value="Unassembled WGS sequence"/>
</dbReference>
<dbReference type="Gene3D" id="3.30.1330.10">
    <property type="entry name" value="PurM-like, N-terminal domain"/>
    <property type="match status" value="1"/>
</dbReference>
<sequence length="79" mass="8782">MSENNDLAPIRLIQYSHGAGCGCKLSPKILEQILRSEQAKFFDPNLIVGHETKDDAAVYDVGHGMGIISTTDFFYAYCR</sequence>
<dbReference type="AlphaFoldDB" id="A0A4V2SJL5"/>
<dbReference type="GO" id="GO:0005524">
    <property type="term" value="F:ATP binding"/>
    <property type="evidence" value="ECO:0007669"/>
    <property type="project" value="UniProtKB-KW"/>
</dbReference>
<dbReference type="GO" id="GO:0004756">
    <property type="term" value="F:selenide, water dikinase activity"/>
    <property type="evidence" value="ECO:0007669"/>
    <property type="project" value="TreeGrafter"/>
</dbReference>
<dbReference type="EMBL" id="SLXJ01000014">
    <property type="protein sequence ID" value="TCP16086.1"/>
    <property type="molecule type" value="Genomic_DNA"/>
</dbReference>
<gene>
    <name evidence="3" type="ORF">EV693_1143</name>
</gene>
<dbReference type="PANTHER" id="PTHR10256:SF0">
    <property type="entry name" value="INACTIVE SELENIDE, WATER DIKINASE-LIKE PROTEIN-RELATED"/>
    <property type="match status" value="1"/>
</dbReference>
<accession>A0A4V2SJL5</accession>
<evidence type="ECO:0000313" key="3">
    <source>
        <dbReference type="EMBL" id="TCP16086.1"/>
    </source>
</evidence>